<evidence type="ECO:0000256" key="6">
    <source>
        <dbReference type="SAM" id="Phobius"/>
    </source>
</evidence>
<evidence type="ECO:0000256" key="2">
    <source>
        <dbReference type="ARBA" id="ARBA00022475"/>
    </source>
</evidence>
<gene>
    <name evidence="8" type="ORF">J8380_01135</name>
</gene>
<evidence type="ECO:0000256" key="4">
    <source>
        <dbReference type="ARBA" id="ARBA00022989"/>
    </source>
</evidence>
<feature type="transmembrane region" description="Helical" evidence="6">
    <location>
        <begin position="12"/>
        <end position="38"/>
    </location>
</feature>
<organism evidence="8 9">
    <name type="scientific">Candidatus Thiothrix anitrata</name>
    <dbReference type="NCBI Taxonomy" id="2823902"/>
    <lineage>
        <taxon>Bacteria</taxon>
        <taxon>Pseudomonadati</taxon>
        <taxon>Pseudomonadota</taxon>
        <taxon>Gammaproteobacteria</taxon>
        <taxon>Thiotrichales</taxon>
        <taxon>Thiotrichaceae</taxon>
        <taxon>Thiothrix</taxon>
    </lineage>
</organism>
<reference evidence="8 9" key="1">
    <citation type="submission" date="2021-04" db="EMBL/GenBank/DDBJ databases">
        <title>Genomics, taxonomy and metabolism of representatives of sulfur bacteria of the genus Thiothrix: Thiothrix fructosivorans QT, Thiothrix unzii A1T and three new species, Thiothrix subterranea sp. nov., Thiothrix litoralis sp. nov. and 'Candidatus Thiothrix anitrata' sp. nov.</title>
        <authorList>
            <person name="Ravin N.V."/>
            <person name="Smolyakov D."/>
            <person name="Rudenko T.S."/>
            <person name="Mardanov A.V."/>
            <person name="Beletsky A.V."/>
            <person name="Markov N.D."/>
            <person name="Fomenkov A.I."/>
            <person name="Roberts R.J."/>
            <person name="Karnachuk O.V."/>
            <person name="Novikov A."/>
            <person name="Grabovich M.Y."/>
        </authorList>
    </citation>
    <scope>NUCLEOTIDE SEQUENCE [LARGE SCALE GENOMIC DNA]</scope>
    <source>
        <strain evidence="8 9">A52</strain>
    </source>
</reference>
<dbReference type="RefSeq" id="WP_210227359.1">
    <property type="nucleotide sequence ID" value="NZ_CP072800.1"/>
</dbReference>
<dbReference type="InterPro" id="IPR018461">
    <property type="entry name" value="Na/H_Antiport_NhaC-like_C"/>
</dbReference>
<accession>A0ABX7X5W3</accession>
<dbReference type="PANTHER" id="PTHR43478:SF1">
    <property type="entry name" value="NA+_H+ ANTIPORTER NHAC-LIKE C-TERMINAL DOMAIN-CONTAINING PROTEIN"/>
    <property type="match status" value="1"/>
</dbReference>
<dbReference type="Pfam" id="PF03553">
    <property type="entry name" value="Na_H_antiporter"/>
    <property type="match status" value="1"/>
</dbReference>
<sequence length="475" mass="49874">MDYGVLSILPPLLAITLALVTRDVLISLTAGILAGFLILNNYQPLDAVLAMLDSIVGLFAEGWVVKTLLFSLLVGSVIRLMMDSGGVAGLVYFLTQKSRTVRSARGSMLLAYFIGLIIFIESSITSLVAGTVARPLCDKYGVSRQKLAYICDSTSAPVCSLIPLNGWGALLLGLLATQITAGVLSGSAVEILFKSIVYNFYAWLALILVLVVILRDWDLGSMRRFEESTTSVSIPVPAEGLHVSRMLLPLVVLIGMVPVSLYFTGQESLLSEGKALENQIFLDAIFAGSGSTSVFYAVLATLLVAFVQYVILGSMSRQDYFRSAFAGAGELLPIVTILVLAFVIGNLVKELDAGNYLASLAQGWLSAGWIPVLIFLLSAGIAFATGTSWGTFSIMMPIGVSLAVATGADVYLVVGAVISGGVCGDHASPISDTTIISSLAAGCDVADHATSQLPYALLAGAGAAVLFAVFGFALL</sequence>
<keyword evidence="4 6" id="KW-1133">Transmembrane helix</keyword>
<dbReference type="Proteomes" id="UP000672027">
    <property type="component" value="Chromosome"/>
</dbReference>
<evidence type="ECO:0000256" key="1">
    <source>
        <dbReference type="ARBA" id="ARBA00004651"/>
    </source>
</evidence>
<dbReference type="EMBL" id="CP072800">
    <property type="protein sequence ID" value="QTR50218.1"/>
    <property type="molecule type" value="Genomic_DNA"/>
</dbReference>
<keyword evidence="3 6" id="KW-0812">Transmembrane</keyword>
<feature type="transmembrane region" description="Helical" evidence="6">
    <location>
        <begin position="247"/>
        <end position="265"/>
    </location>
</feature>
<protein>
    <submittedName>
        <fullName evidence="8">Sodium:proton antiporter</fullName>
    </submittedName>
</protein>
<evidence type="ECO:0000313" key="9">
    <source>
        <dbReference type="Proteomes" id="UP000672027"/>
    </source>
</evidence>
<keyword evidence="9" id="KW-1185">Reference proteome</keyword>
<evidence type="ECO:0000259" key="7">
    <source>
        <dbReference type="Pfam" id="PF03553"/>
    </source>
</evidence>
<feature type="transmembrane region" description="Helical" evidence="6">
    <location>
        <begin position="324"/>
        <end position="344"/>
    </location>
</feature>
<feature type="transmembrane region" description="Helical" evidence="6">
    <location>
        <begin position="285"/>
        <end position="312"/>
    </location>
</feature>
<feature type="transmembrane region" description="Helical" evidence="6">
    <location>
        <begin position="364"/>
        <end position="386"/>
    </location>
</feature>
<dbReference type="PANTHER" id="PTHR43478">
    <property type="entry name" value="NA+/H+ ANTIPORTER-RELATED"/>
    <property type="match status" value="1"/>
</dbReference>
<comment type="subcellular location">
    <subcellularLocation>
        <location evidence="1">Cell membrane</location>
        <topology evidence="1">Multi-pass membrane protein</topology>
    </subcellularLocation>
</comment>
<name>A0ABX7X5W3_9GAMM</name>
<evidence type="ECO:0000256" key="5">
    <source>
        <dbReference type="ARBA" id="ARBA00023136"/>
    </source>
</evidence>
<feature type="transmembrane region" description="Helical" evidence="6">
    <location>
        <begin position="107"/>
        <end position="129"/>
    </location>
</feature>
<feature type="transmembrane region" description="Helical" evidence="6">
    <location>
        <begin position="398"/>
        <end position="418"/>
    </location>
</feature>
<evidence type="ECO:0000256" key="3">
    <source>
        <dbReference type="ARBA" id="ARBA00022692"/>
    </source>
</evidence>
<keyword evidence="5 6" id="KW-0472">Membrane</keyword>
<feature type="domain" description="Na+/H+ antiporter NhaC-like C-terminal" evidence="7">
    <location>
        <begin position="159"/>
        <end position="472"/>
    </location>
</feature>
<evidence type="ECO:0000313" key="8">
    <source>
        <dbReference type="EMBL" id="QTR50218.1"/>
    </source>
</evidence>
<feature type="transmembrane region" description="Helical" evidence="6">
    <location>
        <begin position="196"/>
        <end position="214"/>
    </location>
</feature>
<feature type="transmembrane region" description="Helical" evidence="6">
    <location>
        <begin position="455"/>
        <end position="474"/>
    </location>
</feature>
<proteinExistence type="predicted"/>
<keyword evidence="2" id="KW-1003">Cell membrane</keyword>